<dbReference type="Proteomes" id="UP000235828">
    <property type="component" value="Chromosome A"/>
</dbReference>
<evidence type="ECO:0000313" key="7">
    <source>
        <dbReference type="Proteomes" id="UP000235828"/>
    </source>
</evidence>
<keyword evidence="3" id="KW-0238">DNA-binding</keyword>
<gene>
    <name evidence="6" type="ORF">VTAP4600_A0523</name>
</gene>
<dbReference type="InterPro" id="IPR036390">
    <property type="entry name" value="WH_DNA-bd_sf"/>
</dbReference>
<dbReference type="InterPro" id="IPR036388">
    <property type="entry name" value="WH-like_DNA-bd_sf"/>
</dbReference>
<dbReference type="Gene3D" id="1.10.10.10">
    <property type="entry name" value="Winged helix-like DNA-binding domain superfamily/Winged helix DNA-binding domain"/>
    <property type="match status" value="1"/>
</dbReference>
<organism evidence="6 7">
    <name type="scientific">Vibrio tapetis subsp. tapetis</name>
    <dbReference type="NCBI Taxonomy" id="1671868"/>
    <lineage>
        <taxon>Bacteria</taxon>
        <taxon>Pseudomonadati</taxon>
        <taxon>Pseudomonadota</taxon>
        <taxon>Gammaproteobacteria</taxon>
        <taxon>Vibrionales</taxon>
        <taxon>Vibrionaceae</taxon>
        <taxon>Vibrio</taxon>
    </lineage>
</organism>
<dbReference type="GO" id="GO:0005829">
    <property type="term" value="C:cytosol"/>
    <property type="evidence" value="ECO:0007669"/>
    <property type="project" value="TreeGrafter"/>
</dbReference>
<evidence type="ECO:0000259" key="5">
    <source>
        <dbReference type="PROSITE" id="PS50931"/>
    </source>
</evidence>
<dbReference type="CDD" id="cd05466">
    <property type="entry name" value="PBP2_LTTR_substrate"/>
    <property type="match status" value="1"/>
</dbReference>
<dbReference type="EMBL" id="LT960611">
    <property type="protein sequence ID" value="SON48502.1"/>
    <property type="molecule type" value="Genomic_DNA"/>
</dbReference>
<dbReference type="GO" id="GO:0003700">
    <property type="term" value="F:DNA-binding transcription factor activity"/>
    <property type="evidence" value="ECO:0007669"/>
    <property type="project" value="InterPro"/>
</dbReference>
<dbReference type="SUPFAM" id="SSF53850">
    <property type="entry name" value="Periplasmic binding protein-like II"/>
    <property type="match status" value="1"/>
</dbReference>
<comment type="similarity">
    <text evidence="1">Belongs to the LysR transcriptional regulatory family.</text>
</comment>
<reference evidence="6 7" key="1">
    <citation type="submission" date="2017-10" db="EMBL/GenBank/DDBJ databases">
        <authorList>
            <person name="Banno H."/>
            <person name="Chua N.-H."/>
        </authorList>
    </citation>
    <scope>NUCLEOTIDE SEQUENCE [LARGE SCALE GENOMIC DNA]</scope>
    <source>
        <strain evidence="6">Vibrio tapetis CECT4600</strain>
    </source>
</reference>
<dbReference type="InterPro" id="IPR050950">
    <property type="entry name" value="HTH-type_LysR_regulators"/>
</dbReference>
<dbReference type="KEGG" id="vta:A0523"/>
<dbReference type="Pfam" id="PF03466">
    <property type="entry name" value="LysR_substrate"/>
    <property type="match status" value="1"/>
</dbReference>
<accession>A0A2N8Z9E6</accession>
<keyword evidence="4" id="KW-0804">Transcription</keyword>
<feature type="domain" description="HTH lysR-type" evidence="5">
    <location>
        <begin position="1"/>
        <end position="58"/>
    </location>
</feature>
<protein>
    <submittedName>
        <fullName evidence="6">Putative transcriptional regulator LysR family</fullName>
    </submittedName>
</protein>
<dbReference type="RefSeq" id="WP_102521344.1">
    <property type="nucleotide sequence ID" value="NZ_LT960611.1"/>
</dbReference>
<dbReference type="Gene3D" id="3.40.190.290">
    <property type="match status" value="1"/>
</dbReference>
<evidence type="ECO:0000256" key="3">
    <source>
        <dbReference type="ARBA" id="ARBA00023125"/>
    </source>
</evidence>
<dbReference type="InterPro" id="IPR000847">
    <property type="entry name" value="LysR_HTH_N"/>
</dbReference>
<evidence type="ECO:0000256" key="2">
    <source>
        <dbReference type="ARBA" id="ARBA00023015"/>
    </source>
</evidence>
<dbReference type="PANTHER" id="PTHR30419:SF30">
    <property type="entry name" value="LYSR FAMILY TRANSCRIPTIONAL REGULATOR"/>
    <property type="match status" value="1"/>
</dbReference>
<evidence type="ECO:0000256" key="1">
    <source>
        <dbReference type="ARBA" id="ARBA00009437"/>
    </source>
</evidence>
<dbReference type="InterPro" id="IPR005119">
    <property type="entry name" value="LysR_subst-bd"/>
</dbReference>
<dbReference type="FunFam" id="1.10.10.10:FF:000001">
    <property type="entry name" value="LysR family transcriptional regulator"/>
    <property type="match status" value="1"/>
</dbReference>
<name>A0A2N8Z9E6_9VIBR</name>
<keyword evidence="7" id="KW-1185">Reference proteome</keyword>
<proteinExistence type="inferred from homology"/>
<evidence type="ECO:0000256" key="4">
    <source>
        <dbReference type="ARBA" id="ARBA00023163"/>
    </source>
</evidence>
<keyword evidence="2" id="KW-0805">Transcription regulation</keyword>
<sequence>MESKPLRYFLAVHKTGNMTQAARELHIAQPALSVAIKKLETQLDVRLFRRDERTMALTQEGEVLLPYAKRVIQQLDDAHLAMQELKGLEKGEVKLGVPSMMGSYYFPEILMGFKSRYPKLKLTMVEAGAQSLRKMLLDGELDIAVILNEDIPLSLETDSILTSEMVAVTSPTHPLAQKKHISYQEFFSQELVMFKAGYFHREFIDEVCVTQGYQPHFSFETNLVPMILKIVKQEFAITALLKLVTDNEADVVGISFEQPVYLDLALAWRKTGYLSIAERTFIEYVKTQTH</sequence>
<dbReference type="PANTHER" id="PTHR30419">
    <property type="entry name" value="HTH-TYPE TRANSCRIPTIONAL REGULATOR YBHD"/>
    <property type="match status" value="1"/>
</dbReference>
<dbReference type="GO" id="GO:0003677">
    <property type="term" value="F:DNA binding"/>
    <property type="evidence" value="ECO:0007669"/>
    <property type="project" value="UniProtKB-KW"/>
</dbReference>
<dbReference type="SUPFAM" id="SSF46785">
    <property type="entry name" value="Winged helix' DNA-binding domain"/>
    <property type="match status" value="1"/>
</dbReference>
<dbReference type="PRINTS" id="PR00039">
    <property type="entry name" value="HTHLYSR"/>
</dbReference>
<dbReference type="PROSITE" id="PS50931">
    <property type="entry name" value="HTH_LYSR"/>
    <property type="match status" value="1"/>
</dbReference>
<dbReference type="Pfam" id="PF00126">
    <property type="entry name" value="HTH_1"/>
    <property type="match status" value="1"/>
</dbReference>
<evidence type="ECO:0000313" key="6">
    <source>
        <dbReference type="EMBL" id="SON48502.1"/>
    </source>
</evidence>
<dbReference type="OrthoDB" id="646694at2"/>
<dbReference type="AlphaFoldDB" id="A0A2N8Z9E6"/>